<dbReference type="Proteomes" id="UP000051401">
    <property type="component" value="Unassembled WGS sequence"/>
</dbReference>
<evidence type="ECO:0000313" key="2">
    <source>
        <dbReference type="EMBL" id="KRS17540.1"/>
    </source>
</evidence>
<protein>
    <submittedName>
        <fullName evidence="2">Uncharacterized protein</fullName>
    </submittedName>
</protein>
<gene>
    <name evidence="3" type="ORF">RIdsm_02549</name>
    <name evidence="2" type="ORF">XM52_13780</name>
</gene>
<accession>A0A0T5P977</accession>
<dbReference type="PATRIC" id="fig|540747.5.peg.5798"/>
<name>A0A0T5P977_9RHOB</name>
<dbReference type="STRING" id="540747.SAMN04488031_101794"/>
<reference evidence="2 4" key="1">
    <citation type="submission" date="2015-04" db="EMBL/GenBank/DDBJ databases">
        <title>The draft genome sequence of Roseovarius indicus B108T.</title>
        <authorList>
            <person name="Li G."/>
            <person name="Lai Q."/>
            <person name="Shao Z."/>
            <person name="Yan P."/>
        </authorList>
    </citation>
    <scope>NUCLEOTIDE SEQUENCE [LARGE SCALE GENOMIC DNA]</scope>
    <source>
        <strain evidence="2 4">B108</strain>
    </source>
</reference>
<organism evidence="2 4">
    <name type="scientific">Roseovarius indicus</name>
    <dbReference type="NCBI Taxonomy" id="540747"/>
    <lineage>
        <taxon>Bacteria</taxon>
        <taxon>Pseudomonadati</taxon>
        <taxon>Pseudomonadota</taxon>
        <taxon>Alphaproteobacteria</taxon>
        <taxon>Rhodobacterales</taxon>
        <taxon>Roseobacteraceae</taxon>
        <taxon>Roseovarius</taxon>
    </lineage>
</organism>
<evidence type="ECO:0000313" key="3">
    <source>
        <dbReference type="EMBL" id="QEW26747.1"/>
    </source>
</evidence>
<evidence type="ECO:0000313" key="5">
    <source>
        <dbReference type="Proteomes" id="UP000325785"/>
    </source>
</evidence>
<evidence type="ECO:0000256" key="1">
    <source>
        <dbReference type="SAM" id="MobiDB-lite"/>
    </source>
</evidence>
<keyword evidence="4" id="KW-1185">Reference proteome</keyword>
<proteinExistence type="predicted"/>
<dbReference type="AlphaFoldDB" id="A0A0T5P977"/>
<dbReference type="EMBL" id="CP031598">
    <property type="protein sequence ID" value="QEW26747.1"/>
    <property type="molecule type" value="Genomic_DNA"/>
</dbReference>
<dbReference type="KEGG" id="rid:RIdsm_02549"/>
<dbReference type="EMBL" id="LAXI01000007">
    <property type="protein sequence ID" value="KRS17540.1"/>
    <property type="molecule type" value="Genomic_DNA"/>
</dbReference>
<dbReference type="RefSeq" id="WP_057816716.1">
    <property type="nucleotide sequence ID" value="NZ_CP031598.1"/>
</dbReference>
<reference evidence="3 5" key="2">
    <citation type="submission" date="2018-08" db="EMBL/GenBank/DDBJ databases">
        <title>Genetic Globetrotter - A new plasmid hitch-hiking vast phylogenetic and geographic distances.</title>
        <authorList>
            <person name="Vollmers J."/>
            <person name="Petersen J."/>
        </authorList>
    </citation>
    <scope>NUCLEOTIDE SEQUENCE [LARGE SCALE GENOMIC DNA]</scope>
    <source>
        <strain evidence="3 5">DSM 26383</strain>
    </source>
</reference>
<evidence type="ECO:0000313" key="4">
    <source>
        <dbReference type="Proteomes" id="UP000051401"/>
    </source>
</evidence>
<dbReference type="Proteomes" id="UP000325785">
    <property type="component" value="Chromosome"/>
</dbReference>
<feature type="region of interest" description="Disordered" evidence="1">
    <location>
        <begin position="1"/>
        <end position="22"/>
    </location>
</feature>
<sequence length="272" mass="27750">MPLQTTTMTGVRGGQTPVPNAPSGYVPQIMQYEADLLTALAADVDDIELWLQAGGIKSADVAGAITEIDAAGTGTWTAGNTSLTRDVQSAVMGGRKRWKTTSNSAEGLRGSLSSNMSTWAGYTIIVPCLEPISTAANNCIFSVGTSGAGTRMTAFVVASGNLSLNNGTSGSSDSFAAGLVAGNRYSVMMTYDDSDGSTDAFLNSATSLGAGGAGAIDQSPPAETDAGILGSADDLVESEVYMDQIIVLRKAITSTSTIEAIMAACANIRTFA</sequence>